<dbReference type="PANTHER" id="PTHR11632">
    <property type="entry name" value="SUCCINATE DEHYDROGENASE 2 FLAVOPROTEIN SUBUNIT"/>
    <property type="match status" value="1"/>
</dbReference>
<dbReference type="GO" id="GO:0009061">
    <property type="term" value="P:anaerobic respiration"/>
    <property type="evidence" value="ECO:0007669"/>
    <property type="project" value="TreeGrafter"/>
</dbReference>
<name>E1Y8J9_9BACT</name>
<proteinExistence type="predicted"/>
<dbReference type="GO" id="GO:0050660">
    <property type="term" value="F:flavin adenine dinucleotide binding"/>
    <property type="evidence" value="ECO:0007669"/>
    <property type="project" value="TreeGrafter"/>
</dbReference>
<protein>
    <recommendedName>
        <fullName evidence="1">Fumarate reductase/succinate dehydrogenase flavoprotein-like C-terminal domain-containing protein</fullName>
    </recommendedName>
</protein>
<sequence length="268" mass="30566">MDCRSDAKIAGLRDLYKRNIKPYKDLFGFDIRKNLLEVAPEWYESNGHPVVDENLATEIPGLFCPSGGGTRGARTGSIDMSRCAGSLSGLKAVEYANKVQIKKIDWQPVNKEFARIHGILNRKVNKPIRPHTVRHAIQKASFNALGPIRDRANLESSINELVRIRKEDLPGMIVSAKTKIFNTEWKEAIENYNMIDMVEAMCRAALMRTETRGPHYRSDFEKRDNENWLCNISVKLVNGNMQLEKKPIVCLDYTPEQVKNFIDNKFAL</sequence>
<dbReference type="Gene3D" id="1.20.58.100">
    <property type="entry name" value="Fumarate reductase/succinate dehydrogenase flavoprotein-like, C-terminal domain"/>
    <property type="match status" value="1"/>
</dbReference>
<dbReference type="InterPro" id="IPR037099">
    <property type="entry name" value="Fum_R/Succ_DH_flav-like_C_sf"/>
</dbReference>
<dbReference type="AlphaFoldDB" id="E1Y8J9"/>
<dbReference type="GO" id="GO:0005886">
    <property type="term" value="C:plasma membrane"/>
    <property type="evidence" value="ECO:0007669"/>
    <property type="project" value="TreeGrafter"/>
</dbReference>
<dbReference type="Pfam" id="PF02910">
    <property type="entry name" value="Succ_DH_flav_C"/>
    <property type="match status" value="1"/>
</dbReference>
<feature type="domain" description="Fumarate reductase/succinate dehydrogenase flavoprotein-like C-terminal" evidence="1">
    <location>
        <begin position="135"/>
        <end position="251"/>
    </location>
</feature>
<evidence type="ECO:0000313" key="2">
    <source>
        <dbReference type="EMBL" id="CBX26893.1"/>
    </source>
</evidence>
<dbReference type="InterPro" id="IPR030664">
    <property type="entry name" value="SdhA/FrdA/AprA"/>
</dbReference>
<dbReference type="SUPFAM" id="SSF46977">
    <property type="entry name" value="Succinate dehydrogenase/fumarate reductase flavoprotein C-terminal domain"/>
    <property type="match status" value="1"/>
</dbReference>
<dbReference type="InterPro" id="IPR015939">
    <property type="entry name" value="Fum_Rdtase/Succ_DH_flav-like_C"/>
</dbReference>
<gene>
    <name evidence="2" type="ORF">N47_A09220</name>
</gene>
<dbReference type="GO" id="GO:0009055">
    <property type="term" value="F:electron transfer activity"/>
    <property type="evidence" value="ECO:0007669"/>
    <property type="project" value="TreeGrafter"/>
</dbReference>
<dbReference type="PANTHER" id="PTHR11632:SF73">
    <property type="entry name" value="BLR3196 PROTEIN"/>
    <property type="match status" value="1"/>
</dbReference>
<reference evidence="2" key="1">
    <citation type="journal article" date="2011" name="Environ. Microbiol.">
        <title>Genomic insights into the metabolic potential of the polycyclic aromatic hydrocarbon degrading sulfate-reducing Deltaproteobacterium N47.</title>
        <authorList>
            <person name="Bergmann F."/>
            <person name="Selesi D."/>
            <person name="Weinmaier T."/>
            <person name="Tischler P."/>
            <person name="Rattei T."/>
            <person name="Meckenstock R.U."/>
        </authorList>
    </citation>
    <scope>NUCLEOTIDE SEQUENCE</scope>
</reference>
<dbReference type="GO" id="GO:0000104">
    <property type="term" value="F:succinate dehydrogenase activity"/>
    <property type="evidence" value="ECO:0007669"/>
    <property type="project" value="TreeGrafter"/>
</dbReference>
<dbReference type="EMBL" id="FR695864">
    <property type="protein sequence ID" value="CBX26893.1"/>
    <property type="molecule type" value="Genomic_DNA"/>
</dbReference>
<organism evidence="2">
    <name type="scientific">uncultured Desulfobacterium sp</name>
    <dbReference type="NCBI Taxonomy" id="201089"/>
    <lineage>
        <taxon>Bacteria</taxon>
        <taxon>Pseudomonadati</taxon>
        <taxon>Thermodesulfobacteriota</taxon>
        <taxon>Desulfobacteria</taxon>
        <taxon>Desulfobacterales</taxon>
        <taxon>Desulfobacteriaceae</taxon>
        <taxon>Desulfobacterium</taxon>
        <taxon>environmental samples</taxon>
    </lineage>
</organism>
<accession>E1Y8J9</accession>
<evidence type="ECO:0000259" key="1">
    <source>
        <dbReference type="Pfam" id="PF02910"/>
    </source>
</evidence>